<dbReference type="EC" id="2.4.1.82" evidence="2"/>
<organism evidence="6 7">
    <name type="scientific">Pisum sativum</name>
    <name type="common">Garden pea</name>
    <name type="synonym">Lathyrus oleraceus</name>
    <dbReference type="NCBI Taxonomy" id="3888"/>
    <lineage>
        <taxon>Eukaryota</taxon>
        <taxon>Viridiplantae</taxon>
        <taxon>Streptophyta</taxon>
        <taxon>Embryophyta</taxon>
        <taxon>Tracheophyta</taxon>
        <taxon>Spermatophyta</taxon>
        <taxon>Magnoliopsida</taxon>
        <taxon>eudicotyledons</taxon>
        <taxon>Gunneridae</taxon>
        <taxon>Pentapetalae</taxon>
        <taxon>rosids</taxon>
        <taxon>fabids</taxon>
        <taxon>Fabales</taxon>
        <taxon>Fabaceae</taxon>
        <taxon>Papilionoideae</taxon>
        <taxon>50 kb inversion clade</taxon>
        <taxon>NPAAA clade</taxon>
        <taxon>Hologalegina</taxon>
        <taxon>IRL clade</taxon>
        <taxon>Fabeae</taxon>
        <taxon>Lathyrus</taxon>
    </lineage>
</organism>
<keyword evidence="3" id="KW-0119">Carbohydrate metabolism</keyword>
<evidence type="ECO:0000313" key="6">
    <source>
        <dbReference type="EMBL" id="KAI5421361.1"/>
    </source>
</evidence>
<accession>A0A9D4XHU0</accession>
<evidence type="ECO:0000256" key="5">
    <source>
        <dbReference type="SAM" id="MobiDB-lite"/>
    </source>
</evidence>
<comment type="caution">
    <text evidence="6">The sequence shown here is derived from an EMBL/GenBank/DDBJ whole genome shotgun (WGS) entry which is preliminary data.</text>
</comment>
<name>A0A9D4XHU0_PEA</name>
<dbReference type="Gene3D" id="3.20.20.70">
    <property type="entry name" value="Aldolase class I"/>
    <property type="match status" value="1"/>
</dbReference>
<dbReference type="EMBL" id="JAMSHJ010000004">
    <property type="protein sequence ID" value="KAI5421361.1"/>
    <property type="molecule type" value="Genomic_DNA"/>
</dbReference>
<gene>
    <name evidence="6" type="ORF">KIW84_044974</name>
</gene>
<evidence type="ECO:0000256" key="1">
    <source>
        <dbReference type="ARBA" id="ARBA00007240"/>
    </source>
</evidence>
<dbReference type="InterPro" id="IPR013785">
    <property type="entry name" value="Aldolase_TIM"/>
</dbReference>
<reference evidence="6 7" key="1">
    <citation type="journal article" date="2022" name="Nat. Genet.">
        <title>Improved pea reference genome and pan-genome highlight genomic features and evolutionary characteristics.</title>
        <authorList>
            <person name="Yang T."/>
            <person name="Liu R."/>
            <person name="Luo Y."/>
            <person name="Hu S."/>
            <person name="Wang D."/>
            <person name="Wang C."/>
            <person name="Pandey M.K."/>
            <person name="Ge S."/>
            <person name="Xu Q."/>
            <person name="Li N."/>
            <person name="Li G."/>
            <person name="Huang Y."/>
            <person name="Saxena R.K."/>
            <person name="Ji Y."/>
            <person name="Li M."/>
            <person name="Yan X."/>
            <person name="He Y."/>
            <person name="Liu Y."/>
            <person name="Wang X."/>
            <person name="Xiang C."/>
            <person name="Varshney R.K."/>
            <person name="Ding H."/>
            <person name="Gao S."/>
            <person name="Zong X."/>
        </authorList>
    </citation>
    <scope>NUCLEOTIDE SEQUENCE [LARGE SCALE GENOMIC DNA]</scope>
    <source>
        <strain evidence="6 7">cv. Zhongwan 6</strain>
    </source>
</reference>
<dbReference type="GO" id="GO:0047274">
    <property type="term" value="F:galactinol-sucrose galactosyltransferase activity"/>
    <property type="evidence" value="ECO:0007669"/>
    <property type="project" value="UniProtKB-EC"/>
</dbReference>
<dbReference type="Gramene" id="Psat04G0497400-T2">
    <property type="protein sequence ID" value="KAI5421361.1"/>
    <property type="gene ID" value="KIW84_044974"/>
</dbReference>
<evidence type="ECO:0000256" key="4">
    <source>
        <dbReference type="ARBA" id="ARBA00049426"/>
    </source>
</evidence>
<dbReference type="PANTHER" id="PTHR31268:SF32">
    <property type="entry name" value="GALACTINOL--SUCROSE GALACTOSYLTRANSFERASE 2-RELATED"/>
    <property type="match status" value="1"/>
</dbReference>
<evidence type="ECO:0000313" key="7">
    <source>
        <dbReference type="Proteomes" id="UP001058974"/>
    </source>
</evidence>
<comment type="similarity">
    <text evidence="1">Belongs to the glycosyl hydrolases 36 family.</text>
</comment>
<sequence length="106" mass="11847">MHREKKILPSFVDWFGWCTWDAFYTDVTAEGIEEGLKSLSEGGASPRFLIIDDGWQQIESKPKDADSVVQEGAQFATRLTGIKENTKFQKNGGGNGLEHVVDQTKQ</sequence>
<evidence type="ECO:0000256" key="2">
    <source>
        <dbReference type="ARBA" id="ARBA00012708"/>
    </source>
</evidence>
<dbReference type="SUPFAM" id="SSF51445">
    <property type="entry name" value="(Trans)glycosidases"/>
    <property type="match status" value="1"/>
</dbReference>
<feature type="region of interest" description="Disordered" evidence="5">
    <location>
        <begin position="86"/>
        <end position="106"/>
    </location>
</feature>
<evidence type="ECO:0000256" key="3">
    <source>
        <dbReference type="ARBA" id="ARBA00023277"/>
    </source>
</evidence>
<dbReference type="PANTHER" id="PTHR31268">
    <property type="match status" value="1"/>
</dbReference>
<keyword evidence="6" id="KW-0808">Transferase</keyword>
<comment type="catalytic activity">
    <reaction evidence="4">
        <text>alpha-D-galactosyl-(1-&gt;3)-1D-myo-inositol + sucrose = raffinose + myo-inositol</text>
        <dbReference type="Rhea" id="RHEA:20161"/>
        <dbReference type="ChEBI" id="CHEBI:16634"/>
        <dbReference type="ChEBI" id="CHEBI:17268"/>
        <dbReference type="ChEBI" id="CHEBI:17505"/>
        <dbReference type="ChEBI" id="CHEBI:17992"/>
        <dbReference type="EC" id="2.4.1.82"/>
    </reaction>
</comment>
<feature type="non-terminal residue" evidence="6">
    <location>
        <position position="106"/>
    </location>
</feature>
<protein>
    <recommendedName>
        <fullName evidence="2">galactinol--sucrose galactosyltransferase</fullName>
        <ecNumber evidence="2">2.4.1.82</ecNumber>
    </recommendedName>
</protein>
<keyword evidence="7" id="KW-1185">Reference proteome</keyword>
<dbReference type="AlphaFoldDB" id="A0A9D4XHU0"/>
<proteinExistence type="inferred from homology"/>
<keyword evidence="6" id="KW-0328">Glycosyltransferase</keyword>
<dbReference type="GO" id="GO:0052692">
    <property type="term" value="F:raffinose alpha-galactosidase activity"/>
    <property type="evidence" value="ECO:0007669"/>
    <property type="project" value="TreeGrafter"/>
</dbReference>
<dbReference type="InterPro" id="IPR008811">
    <property type="entry name" value="Glycosyl_hydrolases_36"/>
</dbReference>
<dbReference type="Pfam" id="PF05691">
    <property type="entry name" value="Raffinose_syn"/>
    <property type="match status" value="1"/>
</dbReference>
<dbReference type="InterPro" id="IPR017853">
    <property type="entry name" value="GH"/>
</dbReference>
<dbReference type="Proteomes" id="UP001058974">
    <property type="component" value="Chromosome 4"/>
</dbReference>